<accession>A0ABV9KT82</accession>
<gene>
    <name evidence="1" type="ORF">ACFO6W_03710</name>
</gene>
<dbReference type="RefSeq" id="WP_379994005.1">
    <property type="nucleotide sequence ID" value="NZ_JBHSGN010000026.1"/>
</dbReference>
<sequence length="63" mass="7312">MSSSRRLPVADPFIFLFDEKRNKDLVVLFVQKVKNGTDATFNNRFIWVGGMTYKRIISSIFVP</sequence>
<proteinExistence type="predicted"/>
<comment type="caution">
    <text evidence="1">The sequence shown here is derived from an EMBL/GenBank/DDBJ whole genome shotgun (WGS) entry which is preliminary data.</text>
</comment>
<evidence type="ECO:0000313" key="1">
    <source>
        <dbReference type="EMBL" id="MFC4672796.1"/>
    </source>
</evidence>
<dbReference type="EMBL" id="JBHSGN010000026">
    <property type="protein sequence ID" value="MFC4672796.1"/>
    <property type="molecule type" value="Genomic_DNA"/>
</dbReference>
<evidence type="ECO:0000313" key="2">
    <source>
        <dbReference type="Proteomes" id="UP001596023"/>
    </source>
</evidence>
<reference evidence="2" key="1">
    <citation type="journal article" date="2019" name="Int. J. Syst. Evol. Microbiol.">
        <title>The Global Catalogue of Microorganisms (GCM) 10K type strain sequencing project: providing services to taxonomists for standard genome sequencing and annotation.</title>
        <authorList>
            <consortium name="The Broad Institute Genomics Platform"/>
            <consortium name="The Broad Institute Genome Sequencing Center for Infectious Disease"/>
            <person name="Wu L."/>
            <person name="Ma J."/>
        </authorList>
    </citation>
    <scope>NUCLEOTIDE SEQUENCE [LARGE SCALE GENOMIC DNA]</scope>
    <source>
        <strain evidence="2">CCUG 66188</strain>
    </source>
</reference>
<dbReference type="Proteomes" id="UP001596023">
    <property type="component" value="Unassembled WGS sequence"/>
</dbReference>
<keyword evidence="2" id="KW-1185">Reference proteome</keyword>
<name>A0ABV9KT82_9BACT</name>
<protein>
    <submittedName>
        <fullName evidence="1">Uncharacterized protein</fullName>
    </submittedName>
</protein>
<organism evidence="1 2">
    <name type="scientific">Dysgonomonas termitidis</name>
    <dbReference type="NCBI Taxonomy" id="1516126"/>
    <lineage>
        <taxon>Bacteria</taxon>
        <taxon>Pseudomonadati</taxon>
        <taxon>Bacteroidota</taxon>
        <taxon>Bacteroidia</taxon>
        <taxon>Bacteroidales</taxon>
        <taxon>Dysgonomonadaceae</taxon>
        <taxon>Dysgonomonas</taxon>
    </lineage>
</organism>